<evidence type="ECO:0000256" key="1">
    <source>
        <dbReference type="SAM" id="Phobius"/>
    </source>
</evidence>
<dbReference type="AlphaFoldDB" id="A0A9P8QDA7"/>
<protein>
    <recommendedName>
        <fullName evidence="4">Transmembrane protein</fullName>
    </recommendedName>
</protein>
<reference evidence="2" key="1">
    <citation type="journal article" date="2021" name="Open Biol.">
        <title>Shared evolutionary footprints suggest mitochondrial oxidative damage underlies multiple complex I losses in fungi.</title>
        <authorList>
            <person name="Schikora-Tamarit M.A."/>
            <person name="Marcet-Houben M."/>
            <person name="Nosek J."/>
            <person name="Gabaldon T."/>
        </authorList>
    </citation>
    <scope>NUCLEOTIDE SEQUENCE</scope>
    <source>
        <strain evidence="2">CBS2887</strain>
    </source>
</reference>
<proteinExistence type="predicted"/>
<reference evidence="2" key="2">
    <citation type="submission" date="2021-01" db="EMBL/GenBank/DDBJ databases">
        <authorList>
            <person name="Schikora-Tamarit M.A."/>
        </authorList>
    </citation>
    <scope>NUCLEOTIDE SEQUENCE</scope>
    <source>
        <strain evidence="2">CBS2887</strain>
    </source>
</reference>
<evidence type="ECO:0000313" key="2">
    <source>
        <dbReference type="EMBL" id="KAH3688462.1"/>
    </source>
</evidence>
<gene>
    <name evidence="2" type="ORF">WICPIJ_000601</name>
</gene>
<feature type="transmembrane region" description="Helical" evidence="1">
    <location>
        <begin position="29"/>
        <end position="51"/>
    </location>
</feature>
<keyword evidence="3" id="KW-1185">Reference proteome</keyword>
<keyword evidence="1" id="KW-0472">Membrane</keyword>
<sequence>MELRCSTVGIDGGLFGVEIVIPGPGAKSLWFGCVVLDPVLGIVVSVVVVTLSLMVNSPGVAVAVESSKWENDEEASGFVVSMM</sequence>
<comment type="caution">
    <text evidence="2">The sequence shown here is derived from an EMBL/GenBank/DDBJ whole genome shotgun (WGS) entry which is preliminary data.</text>
</comment>
<keyword evidence="1" id="KW-1133">Transmembrane helix</keyword>
<dbReference type="EMBL" id="JAEUBG010000347">
    <property type="protein sequence ID" value="KAH3688462.1"/>
    <property type="molecule type" value="Genomic_DNA"/>
</dbReference>
<evidence type="ECO:0008006" key="4">
    <source>
        <dbReference type="Google" id="ProtNLM"/>
    </source>
</evidence>
<organism evidence="2 3">
    <name type="scientific">Wickerhamomyces pijperi</name>
    <name type="common">Yeast</name>
    <name type="synonym">Pichia pijperi</name>
    <dbReference type="NCBI Taxonomy" id="599730"/>
    <lineage>
        <taxon>Eukaryota</taxon>
        <taxon>Fungi</taxon>
        <taxon>Dikarya</taxon>
        <taxon>Ascomycota</taxon>
        <taxon>Saccharomycotina</taxon>
        <taxon>Saccharomycetes</taxon>
        <taxon>Phaffomycetales</taxon>
        <taxon>Wickerhamomycetaceae</taxon>
        <taxon>Wickerhamomyces</taxon>
    </lineage>
</organism>
<keyword evidence="1" id="KW-0812">Transmembrane</keyword>
<accession>A0A9P8QDA7</accession>
<evidence type="ECO:0000313" key="3">
    <source>
        <dbReference type="Proteomes" id="UP000774326"/>
    </source>
</evidence>
<dbReference type="Proteomes" id="UP000774326">
    <property type="component" value="Unassembled WGS sequence"/>
</dbReference>
<name>A0A9P8QDA7_WICPI</name>